<evidence type="ECO:0000256" key="1">
    <source>
        <dbReference type="ARBA" id="ARBA00004370"/>
    </source>
</evidence>
<dbReference type="GO" id="GO:0005261">
    <property type="term" value="F:monoatomic cation channel activity"/>
    <property type="evidence" value="ECO:0007669"/>
    <property type="project" value="TreeGrafter"/>
</dbReference>
<dbReference type="PROSITE" id="PS50093">
    <property type="entry name" value="PKD"/>
    <property type="match status" value="1"/>
</dbReference>
<dbReference type="InterPro" id="IPR035986">
    <property type="entry name" value="PKD_dom_sf"/>
</dbReference>
<dbReference type="Pfam" id="PF00801">
    <property type="entry name" value="PKD"/>
    <property type="match status" value="1"/>
</dbReference>
<evidence type="ECO:0000256" key="3">
    <source>
        <dbReference type="ARBA" id="ARBA00022737"/>
    </source>
</evidence>
<gene>
    <name evidence="7" type="ORF">AAFF_G00256130</name>
</gene>
<dbReference type="InterPro" id="IPR013783">
    <property type="entry name" value="Ig-like_fold"/>
</dbReference>
<name>A0AAD7REW5_9TELE</name>
<keyword evidence="5" id="KW-0472">Membrane</keyword>
<dbReference type="SUPFAM" id="SSF49299">
    <property type="entry name" value="PKD domain"/>
    <property type="match status" value="1"/>
</dbReference>
<dbReference type="InterPro" id="IPR000601">
    <property type="entry name" value="PKD_dom"/>
</dbReference>
<comment type="subcellular location">
    <subcellularLocation>
        <location evidence="1">Membrane</location>
    </subcellularLocation>
</comment>
<reference evidence="7" key="1">
    <citation type="journal article" date="2023" name="Science">
        <title>Genome structures resolve the early diversification of teleost fishes.</title>
        <authorList>
            <person name="Parey E."/>
            <person name="Louis A."/>
            <person name="Montfort J."/>
            <person name="Bouchez O."/>
            <person name="Roques C."/>
            <person name="Iampietro C."/>
            <person name="Lluch J."/>
            <person name="Castinel A."/>
            <person name="Donnadieu C."/>
            <person name="Desvignes T."/>
            <person name="Floi Bucao C."/>
            <person name="Jouanno E."/>
            <person name="Wen M."/>
            <person name="Mejri S."/>
            <person name="Dirks R."/>
            <person name="Jansen H."/>
            <person name="Henkel C."/>
            <person name="Chen W.J."/>
            <person name="Zahm M."/>
            <person name="Cabau C."/>
            <person name="Klopp C."/>
            <person name="Thompson A.W."/>
            <person name="Robinson-Rechavi M."/>
            <person name="Braasch I."/>
            <person name="Lecointre G."/>
            <person name="Bobe J."/>
            <person name="Postlethwait J.H."/>
            <person name="Berthelot C."/>
            <person name="Roest Crollius H."/>
            <person name="Guiguen Y."/>
        </authorList>
    </citation>
    <scope>NUCLEOTIDE SEQUENCE</scope>
    <source>
        <strain evidence="7">NC1722</strain>
    </source>
</reference>
<keyword evidence="3" id="KW-0677">Repeat</keyword>
<keyword evidence="4" id="KW-1133">Transmembrane helix</keyword>
<feature type="domain" description="PKD" evidence="6">
    <location>
        <begin position="103"/>
        <end position="162"/>
    </location>
</feature>
<sequence length="192" mass="21222">MLGNPFSCGFLGVWPALSGSPQGIPGLRAENFSLIAIVFGWIPGAQSPHNVTALDDGSFFPSPDWTLPSPGTQRITVEIYTDKQVYATGTDITFLAVSDEPGPLEFLWYFGDRAPRRTTSRSITKRYHIPDRYNVVVNASKGLSSCTSDVHPIIIQREVHANRLLYATSVLLDASVRFDCRINQGTNVSYLW</sequence>
<accession>A0AAD7REW5</accession>
<evidence type="ECO:0000256" key="5">
    <source>
        <dbReference type="ARBA" id="ARBA00023136"/>
    </source>
</evidence>
<dbReference type="PANTHER" id="PTHR46730">
    <property type="entry name" value="POLYCYSTIN-1"/>
    <property type="match status" value="1"/>
</dbReference>
<dbReference type="CDD" id="cd00146">
    <property type="entry name" value="PKD"/>
    <property type="match status" value="1"/>
</dbReference>
<keyword evidence="8" id="KW-1185">Reference proteome</keyword>
<dbReference type="GO" id="GO:0006816">
    <property type="term" value="P:calcium ion transport"/>
    <property type="evidence" value="ECO:0007669"/>
    <property type="project" value="TreeGrafter"/>
</dbReference>
<dbReference type="AlphaFoldDB" id="A0AAD7REW5"/>
<dbReference type="PANTHER" id="PTHR46730:SF4">
    <property type="entry name" value="POLYCYSTIC KIDNEY DISEASE PROTEIN 1-LIKE 1"/>
    <property type="match status" value="1"/>
</dbReference>
<evidence type="ECO:0000313" key="7">
    <source>
        <dbReference type="EMBL" id="KAJ8377549.1"/>
    </source>
</evidence>
<evidence type="ECO:0000256" key="2">
    <source>
        <dbReference type="ARBA" id="ARBA00022692"/>
    </source>
</evidence>
<evidence type="ECO:0000256" key="4">
    <source>
        <dbReference type="ARBA" id="ARBA00022989"/>
    </source>
</evidence>
<comment type="caution">
    <text evidence="7">The sequence shown here is derived from an EMBL/GenBank/DDBJ whole genome shotgun (WGS) entry which is preliminary data.</text>
</comment>
<protein>
    <recommendedName>
        <fullName evidence="6">PKD domain-containing protein</fullName>
    </recommendedName>
</protein>
<dbReference type="EMBL" id="JAINUG010000348">
    <property type="protein sequence ID" value="KAJ8377549.1"/>
    <property type="molecule type" value="Genomic_DNA"/>
</dbReference>
<organism evidence="7 8">
    <name type="scientific">Aldrovandia affinis</name>
    <dbReference type="NCBI Taxonomy" id="143900"/>
    <lineage>
        <taxon>Eukaryota</taxon>
        <taxon>Metazoa</taxon>
        <taxon>Chordata</taxon>
        <taxon>Craniata</taxon>
        <taxon>Vertebrata</taxon>
        <taxon>Euteleostomi</taxon>
        <taxon>Actinopterygii</taxon>
        <taxon>Neopterygii</taxon>
        <taxon>Teleostei</taxon>
        <taxon>Notacanthiformes</taxon>
        <taxon>Halosauridae</taxon>
        <taxon>Aldrovandia</taxon>
    </lineage>
</organism>
<evidence type="ECO:0000313" key="8">
    <source>
        <dbReference type="Proteomes" id="UP001221898"/>
    </source>
</evidence>
<proteinExistence type="predicted"/>
<dbReference type="GO" id="GO:0005886">
    <property type="term" value="C:plasma membrane"/>
    <property type="evidence" value="ECO:0007669"/>
    <property type="project" value="TreeGrafter"/>
</dbReference>
<evidence type="ECO:0000259" key="6">
    <source>
        <dbReference type="PROSITE" id="PS50093"/>
    </source>
</evidence>
<dbReference type="Gene3D" id="2.60.40.10">
    <property type="entry name" value="Immunoglobulins"/>
    <property type="match status" value="1"/>
</dbReference>
<dbReference type="Proteomes" id="UP001221898">
    <property type="component" value="Unassembled WGS sequence"/>
</dbReference>
<feature type="non-terminal residue" evidence="7">
    <location>
        <position position="192"/>
    </location>
</feature>
<keyword evidence="2" id="KW-0812">Transmembrane</keyword>